<sequence>MAIEGKTTDKASKRIRLGMVGGGAGAFIGGVHRMAARLDNRFDLVAGALSSTPEKSKASGLELGLDEDRCYGSFEEMAEKEAAREDGIEAVAIVTPNHVHYPAAKAFLERGIHVICDKPLTSNLDDAKKLKAVADTSDALFVLTHNYTGYPMVRHARELVESGALGDIRLVQMEYPQDWLAEPVEQTGAKQAVWRTDPAQSGAGGSTGDIGTHAYNLGCFISGLETEELAADVHTFVDGRRLDDNAHVMLRFKARDGKAPAKGLLWCSQVAVGNENGLKVRIYGSKAGIEWTQADPNYMWFTKLGEPKQLITRGGAGAGASAARVSRIPSGHPEGYLEAFATIYTEAANAIDARRNGTALDGAVVYPTIDDGVKGVAFVEACIASSKQNGGWVKL</sequence>
<dbReference type="PANTHER" id="PTHR43708:SF3">
    <property type="entry name" value="OXIDOREDUCTASE"/>
    <property type="match status" value="1"/>
</dbReference>
<dbReference type="eggNOG" id="COG0673">
    <property type="taxonomic scope" value="Bacteria"/>
</dbReference>
<dbReference type="AlphaFoldDB" id="A0A081CTK9"/>
<dbReference type="OrthoDB" id="9815825at2"/>
<dbReference type="InterPro" id="IPR051317">
    <property type="entry name" value="Gfo/Idh/MocA_oxidoreduct"/>
</dbReference>
<evidence type="ECO:0000313" key="4">
    <source>
        <dbReference type="Proteomes" id="UP000028701"/>
    </source>
</evidence>
<feature type="domain" description="Gfo/Idh/MocA-like oxidoreductase N-terminal" evidence="1">
    <location>
        <begin position="15"/>
        <end position="142"/>
    </location>
</feature>
<dbReference type="InterPro" id="IPR000683">
    <property type="entry name" value="Gfo/Idh/MocA-like_OxRdtase_N"/>
</dbReference>
<organism evidence="3 4">
    <name type="scientific">Agrobacterium rubi TR3 = NBRC 13261</name>
    <dbReference type="NCBI Taxonomy" id="1368415"/>
    <lineage>
        <taxon>Bacteria</taxon>
        <taxon>Pseudomonadati</taxon>
        <taxon>Pseudomonadota</taxon>
        <taxon>Alphaproteobacteria</taxon>
        <taxon>Hyphomicrobiales</taxon>
        <taxon>Rhizobiaceae</taxon>
        <taxon>Rhizobium/Agrobacterium group</taxon>
        <taxon>Agrobacterium</taxon>
    </lineage>
</organism>
<accession>A0A081CTK9</accession>
<dbReference type="PANTHER" id="PTHR43708">
    <property type="entry name" value="CONSERVED EXPRESSED OXIDOREDUCTASE (EUROFUNG)"/>
    <property type="match status" value="1"/>
</dbReference>
<dbReference type="Proteomes" id="UP000028701">
    <property type="component" value="Unassembled WGS sequence"/>
</dbReference>
<evidence type="ECO:0000313" key="3">
    <source>
        <dbReference type="EMBL" id="GAK70005.1"/>
    </source>
</evidence>
<comment type="caution">
    <text evidence="3">The sequence shown here is derived from an EMBL/GenBank/DDBJ whole genome shotgun (WGS) entry which is preliminary data.</text>
</comment>
<dbReference type="InterPro" id="IPR055170">
    <property type="entry name" value="GFO_IDH_MocA-like_dom"/>
</dbReference>
<name>A0A081CTK9_9HYPH</name>
<dbReference type="EMBL" id="BBJU01000007">
    <property type="protein sequence ID" value="GAK70005.1"/>
    <property type="molecule type" value="Genomic_DNA"/>
</dbReference>
<dbReference type="Pfam" id="PF22725">
    <property type="entry name" value="GFO_IDH_MocA_C3"/>
    <property type="match status" value="1"/>
</dbReference>
<feature type="domain" description="GFO/IDH/MocA-like oxidoreductase" evidence="2">
    <location>
        <begin position="153"/>
        <end position="290"/>
    </location>
</feature>
<reference evidence="3 4" key="1">
    <citation type="submission" date="2014-08" db="EMBL/GenBank/DDBJ databases">
        <title>Whole genome shotgun sequence of Rhizobium rubi NBRC 13261.</title>
        <authorList>
            <person name="Katano-Makiyama Y."/>
            <person name="Hosoyama A."/>
            <person name="Hashimoto M."/>
            <person name="Hosoyama Y."/>
            <person name="Noguchi M."/>
            <person name="Tsuchikane K."/>
            <person name="Uohara A."/>
            <person name="Ohji S."/>
            <person name="Ichikawa N."/>
            <person name="Kimura A."/>
            <person name="Yamazoe A."/>
            <person name="Fujita N."/>
        </authorList>
    </citation>
    <scope>NUCLEOTIDE SEQUENCE [LARGE SCALE GENOMIC DNA]</scope>
    <source>
        <strain evidence="3 4">NBRC 13261</strain>
    </source>
</reference>
<dbReference type="InterPro" id="IPR036291">
    <property type="entry name" value="NAD(P)-bd_dom_sf"/>
</dbReference>
<evidence type="ECO:0000259" key="2">
    <source>
        <dbReference type="Pfam" id="PF22725"/>
    </source>
</evidence>
<dbReference type="Pfam" id="PF01408">
    <property type="entry name" value="GFO_IDH_MocA"/>
    <property type="match status" value="1"/>
</dbReference>
<dbReference type="Gene3D" id="3.40.50.720">
    <property type="entry name" value="NAD(P)-binding Rossmann-like Domain"/>
    <property type="match status" value="1"/>
</dbReference>
<dbReference type="SUPFAM" id="SSF55347">
    <property type="entry name" value="Glyceraldehyde-3-phosphate dehydrogenase-like, C-terminal domain"/>
    <property type="match status" value="1"/>
</dbReference>
<dbReference type="SUPFAM" id="SSF51735">
    <property type="entry name" value="NAD(P)-binding Rossmann-fold domains"/>
    <property type="match status" value="1"/>
</dbReference>
<dbReference type="GO" id="GO:0000166">
    <property type="term" value="F:nucleotide binding"/>
    <property type="evidence" value="ECO:0007669"/>
    <property type="project" value="InterPro"/>
</dbReference>
<dbReference type="Gene3D" id="3.30.360.10">
    <property type="entry name" value="Dihydrodipicolinate Reductase, domain 2"/>
    <property type="match status" value="1"/>
</dbReference>
<dbReference type="RefSeq" id="WP_045229519.1">
    <property type="nucleotide sequence ID" value="NZ_BBJU01000007.1"/>
</dbReference>
<evidence type="ECO:0000259" key="1">
    <source>
        <dbReference type="Pfam" id="PF01408"/>
    </source>
</evidence>
<protein>
    <submittedName>
        <fullName evidence="3">Putative oxidoreductase</fullName>
    </submittedName>
</protein>
<proteinExistence type="predicted"/>
<gene>
    <name evidence="3" type="ORF">RRU01S_07_05340</name>
</gene>